<dbReference type="PANTHER" id="PTHR32315">
    <property type="entry name" value="ADENINE PHOSPHORIBOSYLTRANSFERASE"/>
    <property type="match status" value="1"/>
</dbReference>
<keyword evidence="11 12" id="KW-0660">Purine salvage</keyword>
<comment type="pathway">
    <text evidence="4 12">Purine metabolism; AMP biosynthesis via salvage pathway; AMP from adenine: step 1/1.</text>
</comment>
<dbReference type="GO" id="GO:0003999">
    <property type="term" value="F:adenine phosphoribosyltransferase activity"/>
    <property type="evidence" value="ECO:0007669"/>
    <property type="project" value="UniProtKB-UniRule"/>
</dbReference>
<feature type="domain" description="Phosphoribosyltransferase" evidence="13">
    <location>
        <begin position="30"/>
        <end position="152"/>
    </location>
</feature>
<evidence type="ECO:0000256" key="3">
    <source>
        <dbReference type="ARBA" id="ARBA00004496"/>
    </source>
</evidence>
<comment type="function">
    <text evidence="2 12">Catalyzes a salvage reaction resulting in the formation of AMP, that is energically less costly than de novo synthesis.</text>
</comment>
<comment type="similarity">
    <text evidence="5 12">Belongs to the purine/pyrimidine phosphoribosyltransferase family.</text>
</comment>
<evidence type="ECO:0000256" key="6">
    <source>
        <dbReference type="ARBA" id="ARBA00011738"/>
    </source>
</evidence>
<keyword evidence="9 12" id="KW-0328">Glycosyltransferase</keyword>
<dbReference type="GO" id="GO:0002055">
    <property type="term" value="F:adenine binding"/>
    <property type="evidence" value="ECO:0007669"/>
    <property type="project" value="TreeGrafter"/>
</dbReference>
<dbReference type="Gene3D" id="3.40.50.2020">
    <property type="match status" value="1"/>
</dbReference>
<evidence type="ECO:0000256" key="11">
    <source>
        <dbReference type="ARBA" id="ARBA00022726"/>
    </source>
</evidence>
<sequence>MNQEFELKSVIRSVPDFPKPGIMFRDITPLLANHEAFRETIRRFTEHFKDSKITKIMAAEARGFIFAAPLALELNASFIPVRKPNKLPFDTQAFHYELEYGTDTLEMHIDAVEEGDRVLLIDDLLATGGTIQACAKLAEQAGAVVAGCGFLIELDFLNGRRHLEGYDICSLINYGDENP</sequence>
<dbReference type="GO" id="GO:0044209">
    <property type="term" value="P:AMP salvage"/>
    <property type="evidence" value="ECO:0007669"/>
    <property type="project" value="UniProtKB-UniRule"/>
</dbReference>
<dbReference type="GO" id="GO:0005737">
    <property type="term" value="C:cytoplasm"/>
    <property type="evidence" value="ECO:0007669"/>
    <property type="project" value="UniProtKB-SubCell"/>
</dbReference>
<dbReference type="OrthoDB" id="9803963at2"/>
<name>A0A5C5XM74_9PLAN</name>
<dbReference type="RefSeq" id="WP_146505801.1">
    <property type="nucleotide sequence ID" value="NZ_SJPG01000001.1"/>
</dbReference>
<dbReference type="GO" id="GO:0016208">
    <property type="term" value="F:AMP binding"/>
    <property type="evidence" value="ECO:0007669"/>
    <property type="project" value="TreeGrafter"/>
</dbReference>
<comment type="subcellular location">
    <subcellularLocation>
        <location evidence="3 12">Cytoplasm</location>
    </subcellularLocation>
</comment>
<dbReference type="CDD" id="cd06223">
    <property type="entry name" value="PRTases_typeI"/>
    <property type="match status" value="1"/>
</dbReference>
<evidence type="ECO:0000313" key="15">
    <source>
        <dbReference type="Proteomes" id="UP000316095"/>
    </source>
</evidence>
<organism evidence="14 15">
    <name type="scientific">Rubinisphaera italica</name>
    <dbReference type="NCBI Taxonomy" id="2527969"/>
    <lineage>
        <taxon>Bacteria</taxon>
        <taxon>Pseudomonadati</taxon>
        <taxon>Planctomycetota</taxon>
        <taxon>Planctomycetia</taxon>
        <taxon>Planctomycetales</taxon>
        <taxon>Planctomycetaceae</taxon>
        <taxon>Rubinisphaera</taxon>
    </lineage>
</organism>
<proteinExistence type="inferred from homology"/>
<evidence type="ECO:0000256" key="8">
    <source>
        <dbReference type="ARBA" id="ARBA00022490"/>
    </source>
</evidence>
<dbReference type="InterPro" id="IPR050054">
    <property type="entry name" value="UPRTase/APRTase"/>
</dbReference>
<comment type="catalytic activity">
    <reaction evidence="1 12">
        <text>AMP + diphosphate = 5-phospho-alpha-D-ribose 1-diphosphate + adenine</text>
        <dbReference type="Rhea" id="RHEA:16609"/>
        <dbReference type="ChEBI" id="CHEBI:16708"/>
        <dbReference type="ChEBI" id="CHEBI:33019"/>
        <dbReference type="ChEBI" id="CHEBI:58017"/>
        <dbReference type="ChEBI" id="CHEBI:456215"/>
        <dbReference type="EC" id="2.4.2.7"/>
    </reaction>
</comment>
<dbReference type="FunFam" id="3.40.50.2020:FF:000004">
    <property type="entry name" value="Adenine phosphoribosyltransferase"/>
    <property type="match status" value="1"/>
</dbReference>
<evidence type="ECO:0000256" key="7">
    <source>
        <dbReference type="ARBA" id="ARBA00011893"/>
    </source>
</evidence>
<dbReference type="EMBL" id="SJPG01000001">
    <property type="protein sequence ID" value="TWT64060.1"/>
    <property type="molecule type" value="Genomic_DNA"/>
</dbReference>
<dbReference type="NCBIfam" id="NF002636">
    <property type="entry name" value="PRK02304.1-5"/>
    <property type="match status" value="1"/>
</dbReference>
<keyword evidence="10 12" id="KW-0808">Transferase</keyword>
<keyword evidence="8 12" id="KW-0963">Cytoplasm</keyword>
<evidence type="ECO:0000256" key="12">
    <source>
        <dbReference type="HAMAP-Rule" id="MF_00004"/>
    </source>
</evidence>
<evidence type="ECO:0000256" key="1">
    <source>
        <dbReference type="ARBA" id="ARBA00000868"/>
    </source>
</evidence>
<evidence type="ECO:0000256" key="9">
    <source>
        <dbReference type="ARBA" id="ARBA00022676"/>
    </source>
</evidence>
<dbReference type="InterPro" id="IPR005764">
    <property type="entry name" value="Ade_phspho_trans"/>
</dbReference>
<comment type="subunit">
    <text evidence="6 12">Homodimer.</text>
</comment>
<reference evidence="14 15" key="1">
    <citation type="submission" date="2019-02" db="EMBL/GenBank/DDBJ databases">
        <title>Deep-cultivation of Planctomycetes and their phenomic and genomic characterization uncovers novel biology.</title>
        <authorList>
            <person name="Wiegand S."/>
            <person name="Jogler M."/>
            <person name="Boedeker C."/>
            <person name="Pinto D."/>
            <person name="Vollmers J."/>
            <person name="Rivas-Marin E."/>
            <person name="Kohn T."/>
            <person name="Peeters S.H."/>
            <person name="Heuer A."/>
            <person name="Rast P."/>
            <person name="Oberbeckmann S."/>
            <person name="Bunk B."/>
            <person name="Jeske O."/>
            <person name="Meyerdierks A."/>
            <person name="Storesund J.E."/>
            <person name="Kallscheuer N."/>
            <person name="Luecker S."/>
            <person name="Lage O.M."/>
            <person name="Pohl T."/>
            <person name="Merkel B.J."/>
            <person name="Hornburger P."/>
            <person name="Mueller R.-W."/>
            <person name="Bruemmer F."/>
            <person name="Labrenz M."/>
            <person name="Spormann A.M."/>
            <person name="Op Den Camp H."/>
            <person name="Overmann J."/>
            <person name="Amann R."/>
            <person name="Jetten M.S.M."/>
            <person name="Mascher T."/>
            <person name="Medema M.H."/>
            <person name="Devos D.P."/>
            <person name="Kaster A.-K."/>
            <person name="Ovreas L."/>
            <person name="Rohde M."/>
            <person name="Galperin M.Y."/>
            <person name="Jogler C."/>
        </authorList>
    </citation>
    <scope>NUCLEOTIDE SEQUENCE [LARGE SCALE GENOMIC DNA]</scope>
    <source>
        <strain evidence="14 15">Pan54</strain>
    </source>
</reference>
<evidence type="ECO:0000256" key="5">
    <source>
        <dbReference type="ARBA" id="ARBA00008391"/>
    </source>
</evidence>
<dbReference type="InterPro" id="IPR000836">
    <property type="entry name" value="PRTase_dom"/>
</dbReference>
<gene>
    <name evidence="12 14" type="primary">apt</name>
    <name evidence="14" type="ORF">Pan54_48210</name>
</gene>
<keyword evidence="15" id="KW-1185">Reference proteome</keyword>
<comment type="caution">
    <text evidence="14">The sequence shown here is derived from an EMBL/GenBank/DDBJ whole genome shotgun (WGS) entry which is preliminary data.</text>
</comment>
<dbReference type="PANTHER" id="PTHR32315:SF3">
    <property type="entry name" value="ADENINE PHOSPHORIBOSYLTRANSFERASE"/>
    <property type="match status" value="1"/>
</dbReference>
<protein>
    <recommendedName>
        <fullName evidence="7 12">Adenine phosphoribosyltransferase</fullName>
        <shortName evidence="12">APRT</shortName>
        <ecNumber evidence="7 12">2.4.2.7</ecNumber>
    </recommendedName>
</protein>
<evidence type="ECO:0000256" key="4">
    <source>
        <dbReference type="ARBA" id="ARBA00004659"/>
    </source>
</evidence>
<dbReference type="GO" id="GO:0006166">
    <property type="term" value="P:purine ribonucleoside salvage"/>
    <property type="evidence" value="ECO:0007669"/>
    <property type="project" value="UniProtKB-UniRule"/>
</dbReference>
<dbReference type="HAMAP" id="MF_00004">
    <property type="entry name" value="Aden_phosphoribosyltr"/>
    <property type="match status" value="1"/>
</dbReference>
<dbReference type="NCBIfam" id="TIGR01090">
    <property type="entry name" value="apt"/>
    <property type="match status" value="1"/>
</dbReference>
<evidence type="ECO:0000256" key="10">
    <source>
        <dbReference type="ARBA" id="ARBA00022679"/>
    </source>
</evidence>
<dbReference type="NCBIfam" id="NF002634">
    <property type="entry name" value="PRK02304.1-3"/>
    <property type="match status" value="1"/>
</dbReference>
<evidence type="ECO:0000259" key="13">
    <source>
        <dbReference type="Pfam" id="PF00156"/>
    </source>
</evidence>
<evidence type="ECO:0000256" key="2">
    <source>
        <dbReference type="ARBA" id="ARBA00003968"/>
    </source>
</evidence>
<dbReference type="GO" id="GO:0006168">
    <property type="term" value="P:adenine salvage"/>
    <property type="evidence" value="ECO:0007669"/>
    <property type="project" value="InterPro"/>
</dbReference>
<dbReference type="Proteomes" id="UP000316095">
    <property type="component" value="Unassembled WGS sequence"/>
</dbReference>
<dbReference type="EC" id="2.4.2.7" evidence="7 12"/>
<dbReference type="SUPFAM" id="SSF53271">
    <property type="entry name" value="PRTase-like"/>
    <property type="match status" value="1"/>
</dbReference>
<accession>A0A5C5XM74</accession>
<dbReference type="InterPro" id="IPR029057">
    <property type="entry name" value="PRTase-like"/>
</dbReference>
<evidence type="ECO:0000313" key="14">
    <source>
        <dbReference type="EMBL" id="TWT64060.1"/>
    </source>
</evidence>
<dbReference type="AlphaFoldDB" id="A0A5C5XM74"/>
<dbReference type="UniPathway" id="UPA00588">
    <property type="reaction ID" value="UER00646"/>
</dbReference>
<dbReference type="Pfam" id="PF00156">
    <property type="entry name" value="Pribosyltran"/>
    <property type="match status" value="1"/>
</dbReference>